<name>A0A6C0B1M9_9ZZZZ</name>
<evidence type="ECO:0000256" key="7">
    <source>
        <dbReference type="ARBA" id="ARBA00022989"/>
    </source>
</evidence>
<dbReference type="SMART" id="SM01021">
    <property type="entry name" value="Bac_rhodopsin"/>
    <property type="match status" value="1"/>
</dbReference>
<comment type="subcellular location">
    <subcellularLocation>
        <location evidence="1">Membrane</location>
        <topology evidence="1">Multi-pass membrane protein</topology>
    </subcellularLocation>
</comment>
<keyword evidence="5 11" id="KW-0812">Transmembrane</keyword>
<feature type="transmembrane region" description="Helical" evidence="11">
    <location>
        <begin position="6"/>
        <end position="24"/>
    </location>
</feature>
<feature type="transmembrane region" description="Helical" evidence="11">
    <location>
        <begin position="109"/>
        <end position="131"/>
    </location>
</feature>
<evidence type="ECO:0000256" key="5">
    <source>
        <dbReference type="ARBA" id="ARBA00022692"/>
    </source>
</evidence>
<evidence type="ECO:0000256" key="4">
    <source>
        <dbReference type="ARBA" id="ARBA00022606"/>
    </source>
</evidence>
<dbReference type="GO" id="GO:0016020">
    <property type="term" value="C:membrane"/>
    <property type="evidence" value="ECO:0007669"/>
    <property type="project" value="UniProtKB-SubCell"/>
</dbReference>
<feature type="transmembrane region" description="Helical" evidence="11">
    <location>
        <begin position="70"/>
        <end position="88"/>
    </location>
</feature>
<dbReference type="SUPFAM" id="SSF81321">
    <property type="entry name" value="Family A G protein-coupled receptor-like"/>
    <property type="match status" value="1"/>
</dbReference>
<dbReference type="GO" id="GO:0005216">
    <property type="term" value="F:monoatomic ion channel activity"/>
    <property type="evidence" value="ECO:0007669"/>
    <property type="project" value="InterPro"/>
</dbReference>
<keyword evidence="6" id="KW-0681">Retinal protein</keyword>
<dbReference type="Pfam" id="PF01036">
    <property type="entry name" value="Bac_rhodopsin"/>
    <property type="match status" value="1"/>
</dbReference>
<feature type="transmembrane region" description="Helical" evidence="11">
    <location>
        <begin position="36"/>
        <end position="58"/>
    </location>
</feature>
<accession>A0A6C0B1M9</accession>
<evidence type="ECO:0000256" key="11">
    <source>
        <dbReference type="SAM" id="Phobius"/>
    </source>
</evidence>
<keyword evidence="4" id="KW-0716">Sensory transduction</keyword>
<dbReference type="GO" id="GO:0007602">
    <property type="term" value="P:phototransduction"/>
    <property type="evidence" value="ECO:0007669"/>
    <property type="project" value="UniProtKB-KW"/>
</dbReference>
<sequence length="220" mass="25166">MIYISGLVSLIIQGVVGIIDFLALKIESKDELLKDLLKVELVVQIIEFMFYISLVFYFKKAARNITPFRYIDWAITTPLMLITLSAFLNYDDTKPTRLRDFLSEHADTVVKIVFLNASMLLFGLAGELGFLNPYTSTALGFIPFALNFKLIKDTFLHSDDITKNLLFYWFVVVWGMYGGFAVTSYTIKNTGYNILDIFSKNFFGVFLAYTIWSRASVVLK</sequence>
<proteinExistence type="inferred from homology"/>
<dbReference type="InterPro" id="IPR018229">
    <property type="entry name" value="Rhodopsin_retinal_BS"/>
</dbReference>
<evidence type="ECO:0000313" key="12">
    <source>
        <dbReference type="EMBL" id="QHS86135.1"/>
    </source>
</evidence>
<evidence type="ECO:0000256" key="1">
    <source>
        <dbReference type="ARBA" id="ARBA00004141"/>
    </source>
</evidence>
<evidence type="ECO:0000256" key="9">
    <source>
        <dbReference type="ARBA" id="ARBA00023136"/>
    </source>
</evidence>
<dbReference type="PROSITE" id="PS00950">
    <property type="entry name" value="BACTERIAL_OPSIN_1"/>
    <property type="match status" value="1"/>
</dbReference>
<feature type="transmembrane region" description="Helical" evidence="11">
    <location>
        <begin position="166"/>
        <end position="187"/>
    </location>
</feature>
<keyword evidence="9 11" id="KW-0472">Membrane</keyword>
<dbReference type="AlphaFoldDB" id="A0A6C0B1M9"/>
<evidence type="ECO:0000256" key="10">
    <source>
        <dbReference type="ARBA" id="ARBA00023170"/>
    </source>
</evidence>
<comment type="similarity">
    <text evidence="2">Belongs to the archaeal/bacterial/fungal opsin family.</text>
</comment>
<evidence type="ECO:0000256" key="2">
    <source>
        <dbReference type="ARBA" id="ARBA00008130"/>
    </source>
</evidence>
<dbReference type="EMBL" id="MN739051">
    <property type="protein sequence ID" value="QHS86135.1"/>
    <property type="molecule type" value="Genomic_DNA"/>
</dbReference>
<protein>
    <submittedName>
        <fullName evidence="12">Uncharacterized protein</fullName>
    </submittedName>
</protein>
<dbReference type="Gene3D" id="1.20.1070.10">
    <property type="entry name" value="Rhodopsin 7-helix transmembrane proteins"/>
    <property type="match status" value="1"/>
</dbReference>
<keyword evidence="7 11" id="KW-1133">Transmembrane helix</keyword>
<evidence type="ECO:0000256" key="6">
    <source>
        <dbReference type="ARBA" id="ARBA00022925"/>
    </source>
</evidence>
<evidence type="ECO:0000256" key="8">
    <source>
        <dbReference type="ARBA" id="ARBA00022991"/>
    </source>
</evidence>
<keyword evidence="8" id="KW-0157">Chromophore</keyword>
<keyword evidence="3" id="KW-0600">Photoreceptor protein</keyword>
<dbReference type="InterPro" id="IPR001425">
    <property type="entry name" value="Arc/bac/fun_rhodopsins"/>
</dbReference>
<organism evidence="12">
    <name type="scientific">viral metagenome</name>
    <dbReference type="NCBI Taxonomy" id="1070528"/>
    <lineage>
        <taxon>unclassified sequences</taxon>
        <taxon>metagenomes</taxon>
        <taxon>organismal metagenomes</taxon>
    </lineage>
</organism>
<evidence type="ECO:0000256" key="3">
    <source>
        <dbReference type="ARBA" id="ARBA00022543"/>
    </source>
</evidence>
<dbReference type="GO" id="GO:0009881">
    <property type="term" value="F:photoreceptor activity"/>
    <property type="evidence" value="ECO:0007669"/>
    <property type="project" value="UniProtKB-KW"/>
</dbReference>
<keyword evidence="10" id="KW-0675">Receptor</keyword>
<reference evidence="12" key="1">
    <citation type="journal article" date="2020" name="Nature">
        <title>Giant virus diversity and host interactions through global metagenomics.</title>
        <authorList>
            <person name="Schulz F."/>
            <person name="Roux S."/>
            <person name="Paez-Espino D."/>
            <person name="Jungbluth S."/>
            <person name="Walsh D.A."/>
            <person name="Denef V.J."/>
            <person name="McMahon K.D."/>
            <person name="Konstantinidis K.T."/>
            <person name="Eloe-Fadrosh E.A."/>
            <person name="Kyrpides N.C."/>
            <person name="Woyke T."/>
        </authorList>
    </citation>
    <scope>NUCLEOTIDE SEQUENCE</scope>
    <source>
        <strain evidence="12">GVMAG-M-3300009185-7</strain>
    </source>
</reference>